<dbReference type="RefSeq" id="WP_273642883.1">
    <property type="nucleotide sequence ID" value="NZ_JAQQXP010000004.1"/>
</dbReference>
<reference evidence="2 3" key="1">
    <citation type="submission" date="2022-10" db="EMBL/GenBank/DDBJ databases">
        <title>Alteromonas sp. chi3 Genome sequencing.</title>
        <authorList>
            <person name="Park S."/>
        </authorList>
    </citation>
    <scope>NUCLEOTIDE SEQUENCE [LARGE SCALE GENOMIC DNA]</scope>
    <source>
        <strain evidence="3">chi3</strain>
    </source>
</reference>
<gene>
    <name evidence="2" type="ORF">OIK42_19660</name>
</gene>
<accession>A0ABT5L7D8</accession>
<evidence type="ECO:0000313" key="2">
    <source>
        <dbReference type="EMBL" id="MDC8832977.1"/>
    </source>
</evidence>
<dbReference type="InterPro" id="IPR027417">
    <property type="entry name" value="P-loop_NTPase"/>
</dbReference>
<dbReference type="InterPro" id="IPR053155">
    <property type="entry name" value="F-pilin_assembly_TraC"/>
</dbReference>
<dbReference type="InterPro" id="IPR025955">
    <property type="entry name" value="TraC/Conjuga_ATPase"/>
</dbReference>
<dbReference type="Gene3D" id="3.40.50.300">
    <property type="entry name" value="P-loop containing nucleotide triphosphate hydrolases"/>
    <property type="match status" value="1"/>
</dbReference>
<keyword evidence="3" id="KW-1185">Reference proteome</keyword>
<dbReference type="EMBL" id="JAQQXP010000004">
    <property type="protein sequence ID" value="MDC8832977.1"/>
    <property type="molecule type" value="Genomic_DNA"/>
</dbReference>
<protein>
    <submittedName>
        <fullName evidence="2">TraC family protein</fullName>
    </submittedName>
</protein>
<dbReference type="Pfam" id="PF11130">
    <property type="entry name" value="TraC_F_IV"/>
    <property type="match status" value="1"/>
</dbReference>
<dbReference type="PANTHER" id="PTHR38467:SF1">
    <property type="entry name" value="CONJUGATIVE TRANSFER: ASSEMBLY"/>
    <property type="match status" value="1"/>
</dbReference>
<organism evidence="2 3">
    <name type="scientific">Alteromonas gilva</name>
    <dbReference type="NCBI Taxonomy" id="2987522"/>
    <lineage>
        <taxon>Bacteria</taxon>
        <taxon>Pseudomonadati</taxon>
        <taxon>Pseudomonadota</taxon>
        <taxon>Gammaproteobacteria</taxon>
        <taxon>Alteromonadales</taxon>
        <taxon>Alteromonadaceae</taxon>
        <taxon>Alteromonas/Salinimonas group</taxon>
        <taxon>Alteromonas</taxon>
    </lineage>
</organism>
<feature type="domain" description="TraG P-loop" evidence="1">
    <location>
        <begin position="454"/>
        <end position="851"/>
    </location>
</feature>
<dbReference type="PANTHER" id="PTHR38467">
    <property type="match status" value="1"/>
</dbReference>
<dbReference type="InterPro" id="IPR043964">
    <property type="entry name" value="P-loop_TraG"/>
</dbReference>
<dbReference type="SUPFAM" id="SSF52540">
    <property type="entry name" value="P-loop containing nucleoside triphosphate hydrolases"/>
    <property type="match status" value="1"/>
</dbReference>
<dbReference type="Gene3D" id="1.10.8.730">
    <property type="match status" value="1"/>
</dbReference>
<sequence>MGVVLNKKAKLLKRDTTADLFSVVEYWDEDKIFILDEPAIGAFIVCQPTPGSNDDIRNSLENFFKTDFPEGTIVQMQLASLPDLENRLYGYNRVRGNRMLGKDQEQIELLSDSISNFYRRGTQQNINDNGYRFRDYEFWISIKVPIKKAIPSEGELKAFKRKIRSTVSTLSQFAPEIANEFQYKRRMSVMLNMYGDASWKGKPHHHDKCQIDRPLRELFLDPGKRIEPTDKGVEIYDQNGDMCQFVKSISITDMPEKMLYGQMINLLGDWEQGNTLLDEHFILSLNVEYPNQKSARDKFTKSRTFITNQAKGSILQYLDKLRFQKMDFDAVNRELDQTGSLLIKYSMQMLSFTKDEESANDFVDKVQGMYSKKNVSIMQDNFFTLPFMLAGLPFGVDAEFVKSSHRFKKATTKALPFLTPHMASWKGNTPNPTLLLGSRFGQAVSIDFFESDTNFNIYGAATSGAGKSFFIGFLTNAILGVGVKEQDNDSIRQQYDDGAQVFIIDVGRSYVGLAEQYEQSQFLAFGRDFKYSLNPFSNVTDFYGKEGEANLIRTLIKTMASPSGNITDLQNAEILEVLKIVWEDKGKEATITDFAKECLNHELVEMHAIGRQLKPFCDEGIYGDFFGNKYPPVNFDGRLVVCELEELKSDSHLQVTVLMALVMGIQNKMYLSYEGDTPRRRMFILDEAWEYLKEDKNGASMMQFFADFLETGWRRFRKYGAAGALVTQSVMDAYTSVVGRAIIANSKWMLLMKQQPEQVERLREEKAFTGNETDFKLLSSLKTVKARPAVTDEAFSEVLVKDGLNSQVCRLYTDRKFQLILTTDKKEKDKRQEYIDQGMSMEQAISQMMEDEKRMAL</sequence>
<evidence type="ECO:0000259" key="1">
    <source>
        <dbReference type="Pfam" id="PF19044"/>
    </source>
</evidence>
<comment type="caution">
    <text evidence="2">The sequence shown here is derived from an EMBL/GenBank/DDBJ whole genome shotgun (WGS) entry which is preliminary data.</text>
</comment>
<dbReference type="Pfam" id="PF19044">
    <property type="entry name" value="P-loop_TraG"/>
    <property type="match status" value="1"/>
</dbReference>
<name>A0ABT5L7D8_9ALTE</name>
<dbReference type="Proteomes" id="UP001218788">
    <property type="component" value="Unassembled WGS sequence"/>
</dbReference>
<evidence type="ECO:0000313" key="3">
    <source>
        <dbReference type="Proteomes" id="UP001218788"/>
    </source>
</evidence>
<proteinExistence type="predicted"/>